<organism evidence="1 2">
    <name type="scientific">Circinella minor</name>
    <dbReference type="NCBI Taxonomy" id="1195481"/>
    <lineage>
        <taxon>Eukaryota</taxon>
        <taxon>Fungi</taxon>
        <taxon>Fungi incertae sedis</taxon>
        <taxon>Mucoromycota</taxon>
        <taxon>Mucoromycotina</taxon>
        <taxon>Mucoromycetes</taxon>
        <taxon>Mucorales</taxon>
        <taxon>Lichtheimiaceae</taxon>
        <taxon>Circinella</taxon>
    </lineage>
</organism>
<dbReference type="InterPro" id="IPR032675">
    <property type="entry name" value="LRR_dom_sf"/>
</dbReference>
<dbReference type="EMBL" id="JAEPRB010000046">
    <property type="protein sequence ID" value="KAG2224273.1"/>
    <property type="molecule type" value="Genomic_DNA"/>
</dbReference>
<keyword evidence="2" id="KW-1185">Reference proteome</keyword>
<dbReference type="PANTHER" id="PTHR13318">
    <property type="entry name" value="PARTNER OF PAIRED, ISOFORM B-RELATED"/>
    <property type="match status" value="1"/>
</dbReference>
<dbReference type="GO" id="GO:0019005">
    <property type="term" value="C:SCF ubiquitin ligase complex"/>
    <property type="evidence" value="ECO:0007669"/>
    <property type="project" value="TreeGrafter"/>
</dbReference>
<accession>A0A8H7VPR3</accession>
<dbReference type="Gene3D" id="3.80.10.10">
    <property type="entry name" value="Ribonuclease Inhibitor"/>
    <property type="match status" value="1"/>
</dbReference>
<sequence length="477" mass="54831">MIDIYDHQIPLKRYGRTVTDDDINLPVSISEFSHTLTKLFIHSHTADISLTLLLDYLPALTHLSVTFEYKAHNSLHSTESIDSNTSPRNSIKNLIYLRLDNTFNFDRRICPVLYRCPNLRFLMIPSDIRQDEIRDLPTQCLYTALHICPRINYILMNVEPLEGSQMKQWLQLSKKQIHWNDGDKKDIIAKMIDDQQEKEGVKLVRGFVFGATDQDELTKTFPLLENSRSWLEYLRIECINTGLNDLLTKKIFPQLKALEIFGLLFTSEEWIDILHGHPQLEHLETELWFQASEELDSVIEVIGKLERLKRLVLYCPTISTLPEIVSKKIYLLCRSRNQLETLELPGFPVSDKDLLCLLVGLPKLRALYLSGSNQTLTEDGLIAFANRLRKKEKSMMGTIQCLDLHNIEGVTNKVLEHLGMIENLTVLRITSNKNISDTGIAAYFGLQNNSSRVHKKKKVEVDRCPGISKKNTLVSPF</sequence>
<dbReference type="AlphaFoldDB" id="A0A8H7VPR3"/>
<protein>
    <submittedName>
        <fullName evidence="1">Uncharacterized protein</fullName>
    </submittedName>
</protein>
<evidence type="ECO:0000313" key="2">
    <source>
        <dbReference type="Proteomes" id="UP000646827"/>
    </source>
</evidence>
<dbReference type="Proteomes" id="UP000646827">
    <property type="component" value="Unassembled WGS sequence"/>
</dbReference>
<reference evidence="1 2" key="1">
    <citation type="submission" date="2020-12" db="EMBL/GenBank/DDBJ databases">
        <title>Metabolic potential, ecology and presence of endohyphal bacteria is reflected in genomic diversity of Mucoromycotina.</title>
        <authorList>
            <person name="Muszewska A."/>
            <person name="Okrasinska A."/>
            <person name="Steczkiewicz K."/>
            <person name="Drgas O."/>
            <person name="Orlowska M."/>
            <person name="Perlinska-Lenart U."/>
            <person name="Aleksandrzak-Piekarczyk T."/>
            <person name="Szatraj K."/>
            <person name="Zielenkiewicz U."/>
            <person name="Pilsyk S."/>
            <person name="Malc E."/>
            <person name="Mieczkowski P."/>
            <person name="Kruszewska J.S."/>
            <person name="Biernat P."/>
            <person name="Pawlowska J."/>
        </authorList>
    </citation>
    <scope>NUCLEOTIDE SEQUENCE [LARGE SCALE GENOMIC DNA]</scope>
    <source>
        <strain evidence="1 2">CBS 142.35</strain>
    </source>
</reference>
<name>A0A8H7VPR3_9FUNG</name>
<evidence type="ECO:0000313" key="1">
    <source>
        <dbReference type="EMBL" id="KAG2224273.1"/>
    </source>
</evidence>
<dbReference type="SUPFAM" id="SSF52047">
    <property type="entry name" value="RNI-like"/>
    <property type="match status" value="2"/>
</dbReference>
<dbReference type="GO" id="GO:0031146">
    <property type="term" value="P:SCF-dependent proteasomal ubiquitin-dependent protein catabolic process"/>
    <property type="evidence" value="ECO:0007669"/>
    <property type="project" value="TreeGrafter"/>
</dbReference>
<dbReference type="PANTHER" id="PTHR13318:SF95">
    <property type="entry name" value="F-BOX PROTEIN YLR352W"/>
    <property type="match status" value="1"/>
</dbReference>
<proteinExistence type="predicted"/>
<gene>
    <name evidence="1" type="ORF">INT45_000304</name>
</gene>
<comment type="caution">
    <text evidence="1">The sequence shown here is derived from an EMBL/GenBank/DDBJ whole genome shotgun (WGS) entry which is preliminary data.</text>
</comment>
<dbReference type="OrthoDB" id="2272387at2759"/>